<dbReference type="SUPFAM" id="SSF63829">
    <property type="entry name" value="Calcium-dependent phosphotriesterase"/>
    <property type="match status" value="1"/>
</dbReference>
<feature type="compositionally biased region" description="Polar residues" evidence="4">
    <location>
        <begin position="179"/>
        <end position="189"/>
    </location>
</feature>
<name>A0AA88YKQ1_PINIB</name>
<evidence type="ECO:0000256" key="1">
    <source>
        <dbReference type="ARBA" id="ARBA00022737"/>
    </source>
</evidence>
<evidence type="ECO:0000256" key="2">
    <source>
        <dbReference type="PROSITE-ProRule" id="PRU00504"/>
    </source>
</evidence>
<feature type="repeat" description="NHL" evidence="2">
    <location>
        <begin position="399"/>
        <end position="426"/>
    </location>
</feature>
<dbReference type="PANTHER" id="PTHR24104">
    <property type="entry name" value="E3 UBIQUITIN-PROTEIN LIGASE NHLRC1-RELATED"/>
    <property type="match status" value="1"/>
</dbReference>
<dbReference type="GO" id="GO:0000209">
    <property type="term" value="P:protein polyubiquitination"/>
    <property type="evidence" value="ECO:0007669"/>
    <property type="project" value="TreeGrafter"/>
</dbReference>
<dbReference type="InterPro" id="IPR011042">
    <property type="entry name" value="6-blade_b-propeller_TolB-like"/>
</dbReference>
<dbReference type="Proteomes" id="UP001186944">
    <property type="component" value="Unassembled WGS sequence"/>
</dbReference>
<evidence type="ECO:0008006" key="7">
    <source>
        <dbReference type="Google" id="ProtNLM"/>
    </source>
</evidence>
<dbReference type="PANTHER" id="PTHR24104:SF25">
    <property type="entry name" value="PROTEIN LIN-41"/>
    <property type="match status" value="1"/>
</dbReference>
<organism evidence="5 6">
    <name type="scientific">Pinctada imbricata</name>
    <name type="common">Atlantic pearl-oyster</name>
    <name type="synonym">Pinctada martensii</name>
    <dbReference type="NCBI Taxonomy" id="66713"/>
    <lineage>
        <taxon>Eukaryota</taxon>
        <taxon>Metazoa</taxon>
        <taxon>Spiralia</taxon>
        <taxon>Lophotrochozoa</taxon>
        <taxon>Mollusca</taxon>
        <taxon>Bivalvia</taxon>
        <taxon>Autobranchia</taxon>
        <taxon>Pteriomorphia</taxon>
        <taxon>Pterioida</taxon>
        <taxon>Pterioidea</taxon>
        <taxon>Pteriidae</taxon>
        <taxon>Pinctada</taxon>
    </lineage>
</organism>
<proteinExistence type="predicted"/>
<dbReference type="InterPro" id="IPR050952">
    <property type="entry name" value="TRIM-NHL_E3_ligases"/>
</dbReference>
<dbReference type="AlphaFoldDB" id="A0AA88YKQ1"/>
<evidence type="ECO:0000256" key="4">
    <source>
        <dbReference type="SAM" id="MobiDB-lite"/>
    </source>
</evidence>
<evidence type="ECO:0000313" key="6">
    <source>
        <dbReference type="Proteomes" id="UP001186944"/>
    </source>
</evidence>
<evidence type="ECO:0000313" key="5">
    <source>
        <dbReference type="EMBL" id="KAK3106696.1"/>
    </source>
</evidence>
<feature type="coiled-coil region" evidence="3">
    <location>
        <begin position="94"/>
        <end position="121"/>
    </location>
</feature>
<dbReference type="GO" id="GO:0061630">
    <property type="term" value="F:ubiquitin protein ligase activity"/>
    <property type="evidence" value="ECO:0007669"/>
    <property type="project" value="TreeGrafter"/>
</dbReference>
<sequence>MTAIIHRGHAFLDFAEKVTYQKAILQAKLEEANQVCSKWQTYLFEVDEQEELLYKTFGIVEFDIEVQAQSICDKVNKIKLSNLQKVNDYKNECLQKLRERRQSISENKERINLEMNEYENILRSADVLLMLEFLPSDKSRSDFPPAISHTAIPIFRKGMLDTNQLGSIMGELDLEGVKSNENADSQTENPSKRDPRMVRTRPKSYPQSKTFVEWHAICTNCTSPSTVICKDDGEVWITTQEKTIQWVDSSCKLIEKRHVDFEFCDASLTTSGDLLFLNNKIYSVLLLSFNTEKAISTLFDLGLEPYSICSLHNSEIIISFRNDNKVMKYSRSGMFMADFSCLGLRCPWNVAQNKVNKHIYLIDKKGDKLYRDSGRVLACTVDGDFLYEYEGPSDSDFTPVDTCTDRQGQVYITDYVNNRVHILDKSGRFIGFLKLQDGVLEKPCKIDITDSLCLWISENLTRKIKVILLEDNSKQDKRRSDLASA</sequence>
<keyword evidence="3" id="KW-0175">Coiled coil</keyword>
<comment type="caution">
    <text evidence="5">The sequence shown here is derived from an EMBL/GenBank/DDBJ whole genome shotgun (WGS) entry which is preliminary data.</text>
</comment>
<dbReference type="InterPro" id="IPR001258">
    <property type="entry name" value="NHL_repeat"/>
</dbReference>
<gene>
    <name evidence="5" type="ORF">FSP39_025349</name>
</gene>
<protein>
    <recommendedName>
        <fullName evidence="7">Tripartite motif-containing protein 2</fullName>
    </recommendedName>
</protein>
<accession>A0AA88YKQ1</accession>
<keyword evidence="6" id="KW-1185">Reference proteome</keyword>
<dbReference type="Gene3D" id="2.120.10.30">
    <property type="entry name" value="TolB, C-terminal domain"/>
    <property type="match status" value="1"/>
</dbReference>
<dbReference type="GO" id="GO:0043161">
    <property type="term" value="P:proteasome-mediated ubiquitin-dependent protein catabolic process"/>
    <property type="evidence" value="ECO:0007669"/>
    <property type="project" value="TreeGrafter"/>
</dbReference>
<keyword evidence="1" id="KW-0677">Repeat</keyword>
<dbReference type="PROSITE" id="PS51125">
    <property type="entry name" value="NHL"/>
    <property type="match status" value="1"/>
</dbReference>
<dbReference type="EMBL" id="VSWD01000003">
    <property type="protein sequence ID" value="KAK3106696.1"/>
    <property type="molecule type" value="Genomic_DNA"/>
</dbReference>
<reference evidence="5" key="1">
    <citation type="submission" date="2019-08" db="EMBL/GenBank/DDBJ databases">
        <title>The improved chromosome-level genome for the pearl oyster Pinctada fucata martensii using PacBio sequencing and Hi-C.</title>
        <authorList>
            <person name="Zheng Z."/>
        </authorList>
    </citation>
    <scope>NUCLEOTIDE SEQUENCE</scope>
    <source>
        <strain evidence="5">ZZ-2019</strain>
        <tissue evidence="5">Adductor muscle</tissue>
    </source>
</reference>
<dbReference type="GO" id="GO:0008270">
    <property type="term" value="F:zinc ion binding"/>
    <property type="evidence" value="ECO:0007669"/>
    <property type="project" value="UniProtKB-KW"/>
</dbReference>
<feature type="region of interest" description="Disordered" evidence="4">
    <location>
        <begin position="178"/>
        <end position="204"/>
    </location>
</feature>
<evidence type="ECO:0000256" key="3">
    <source>
        <dbReference type="SAM" id="Coils"/>
    </source>
</evidence>